<feature type="compositionally biased region" description="Gly residues" evidence="1">
    <location>
        <begin position="1"/>
        <end position="11"/>
    </location>
</feature>
<comment type="caution">
    <text evidence="2">The sequence shown here is derived from an EMBL/GenBank/DDBJ whole genome shotgun (WGS) entry which is preliminary data.</text>
</comment>
<gene>
    <name evidence="2" type="ORF">Fcan01_12805</name>
</gene>
<keyword evidence="3" id="KW-1185">Reference proteome</keyword>
<protein>
    <submittedName>
        <fullName evidence="2">Uncharacterized protein</fullName>
    </submittedName>
</protein>
<feature type="region of interest" description="Disordered" evidence="1">
    <location>
        <begin position="1"/>
        <end position="25"/>
    </location>
</feature>
<evidence type="ECO:0000313" key="2">
    <source>
        <dbReference type="EMBL" id="OXA52738.1"/>
    </source>
</evidence>
<dbReference type="AlphaFoldDB" id="A0A226E609"/>
<evidence type="ECO:0000256" key="1">
    <source>
        <dbReference type="SAM" id="MobiDB-lite"/>
    </source>
</evidence>
<dbReference type="EMBL" id="LNIX01000006">
    <property type="protein sequence ID" value="OXA52738.1"/>
    <property type="molecule type" value="Genomic_DNA"/>
</dbReference>
<evidence type="ECO:0000313" key="3">
    <source>
        <dbReference type="Proteomes" id="UP000198287"/>
    </source>
</evidence>
<sequence>MHRETGLGGGDGFHKTKKKKREKVVVNPSSCLSAISSSHETLDRSPHSNFLLALPKSQSHIQRVLSPSHPPFCQSLPPSSSHRRPSQLSSTCSKQCKTLSAYAACQTTMPAMLQGRRADGRMRLNCFNPLNCPRINSILLNINCVFLARRREESMHANEPETLHFPQQRLPPDYVVGDIYIHRSFEEAYGMEIHGVIIHQWGINYLDDIIITRLMGDPKFTTTPHQQPRGLCALPSLMMITVDERSCCFCWDLLSPANFLVRFDLAT</sequence>
<organism evidence="2 3">
    <name type="scientific">Folsomia candida</name>
    <name type="common">Springtail</name>
    <dbReference type="NCBI Taxonomy" id="158441"/>
    <lineage>
        <taxon>Eukaryota</taxon>
        <taxon>Metazoa</taxon>
        <taxon>Ecdysozoa</taxon>
        <taxon>Arthropoda</taxon>
        <taxon>Hexapoda</taxon>
        <taxon>Collembola</taxon>
        <taxon>Entomobryomorpha</taxon>
        <taxon>Isotomoidea</taxon>
        <taxon>Isotomidae</taxon>
        <taxon>Proisotominae</taxon>
        <taxon>Folsomia</taxon>
    </lineage>
</organism>
<proteinExistence type="predicted"/>
<reference evidence="2 3" key="1">
    <citation type="submission" date="2015-12" db="EMBL/GenBank/DDBJ databases">
        <title>The genome of Folsomia candida.</title>
        <authorList>
            <person name="Faddeeva A."/>
            <person name="Derks M.F."/>
            <person name="Anvar Y."/>
            <person name="Smit S."/>
            <person name="Van Straalen N."/>
            <person name="Roelofs D."/>
        </authorList>
    </citation>
    <scope>NUCLEOTIDE SEQUENCE [LARGE SCALE GENOMIC DNA]</scope>
    <source>
        <strain evidence="2 3">VU population</strain>
        <tissue evidence="2">Whole body</tissue>
    </source>
</reference>
<name>A0A226E609_FOLCA</name>
<dbReference type="Proteomes" id="UP000198287">
    <property type="component" value="Unassembled WGS sequence"/>
</dbReference>
<accession>A0A226E609</accession>
<feature type="compositionally biased region" description="Low complexity" evidence="1">
    <location>
        <begin position="74"/>
        <end position="88"/>
    </location>
</feature>
<feature type="region of interest" description="Disordered" evidence="1">
    <location>
        <begin position="68"/>
        <end position="88"/>
    </location>
</feature>